<reference evidence="8" key="1">
    <citation type="submission" date="2022-11" db="UniProtKB">
        <authorList>
            <consortium name="EnsemblMetazoa"/>
        </authorList>
    </citation>
    <scope>IDENTIFICATION</scope>
</reference>
<evidence type="ECO:0000256" key="4">
    <source>
        <dbReference type="ARBA" id="ARBA00022574"/>
    </source>
</evidence>
<dbReference type="GO" id="GO:0003677">
    <property type="term" value="F:DNA binding"/>
    <property type="evidence" value="ECO:0007669"/>
    <property type="project" value="TreeGrafter"/>
</dbReference>
<dbReference type="SMART" id="SM00320">
    <property type="entry name" value="WD40"/>
    <property type="match status" value="4"/>
</dbReference>
<dbReference type="PANTHER" id="PTHR14773">
    <property type="entry name" value="WD REPEAT-CONTAINING PROTEIN 76"/>
    <property type="match status" value="1"/>
</dbReference>
<dbReference type="GO" id="GO:0005634">
    <property type="term" value="C:nucleus"/>
    <property type="evidence" value="ECO:0007669"/>
    <property type="project" value="TreeGrafter"/>
</dbReference>
<dbReference type="GeneID" id="119725326"/>
<dbReference type="InterPro" id="IPR050853">
    <property type="entry name" value="WD_repeat_DNA-damage-binding"/>
</dbReference>
<sequence>MLGTANFYKSTPKIMPKIPQTKRAPSAAVSPVSKKRRVRQNVGVLVERNHDGLQSNSKLWTPQVVVTKLSPMSLSMGMMGDLCTDMIGSISGEASGKKVAHGIKHENVLQPQRTSARIKSTNVRKEEVEIKEEVKEEEEEEEAEEAVLPGNRIRDDEDSDESDGEMSAYEKKRLQNIQENAKFFASLGIAKTKENMSQKSAKNATKGLKREFKEKEVLPRRPLSLRIRRMDPEGVALPELPEPVYAEDLYARKPSGPFDMEPINLGEDGGENSALRLFKSITSLSKSPNKSPKKEVQEPDLATFTKTLQSLSLGPGGFAKVTKKRISSVAIHPSPSKIIACAGDKTGGIGAWDVDSQDGDDGVYLFQPHSRPVSCLQFAHGNPTKLYSSSYDGTVRCGDFERGIFDEIHATDIDGDVYCSYFDFLSPDGVKLLVSQNARRGYVQVVDSRLRSNGSNMCGFWLHDRNVKTVHVHPTKPEYFVTGSTDSTVALWDLRSLKERSKNQYISSVTHGRSVSGAYFSPITGSKVVTTSYDDRIRILQVDESGNMEVQKAIRHDNHTGRWLTTFRANWHPRREDVIVVGSMEKPRRIHLFDDQGHLLHSLLDEELASVSSVNAFHRTRDVLVGGNASGRLHVFM</sequence>
<dbReference type="InterPro" id="IPR036322">
    <property type="entry name" value="WD40_repeat_dom_sf"/>
</dbReference>
<dbReference type="FunFam" id="2.130.10.10:FF:000180">
    <property type="entry name" value="WD repeat-containing protein 76"/>
    <property type="match status" value="1"/>
</dbReference>
<name>A0A913ZLI6_PATMI</name>
<dbReference type="Gene3D" id="2.130.10.10">
    <property type="entry name" value="YVTN repeat-like/Quinoprotein amine dehydrogenase"/>
    <property type="match status" value="1"/>
</dbReference>
<proteinExistence type="inferred from homology"/>
<evidence type="ECO:0000256" key="2">
    <source>
        <dbReference type="ARBA" id="ARBA00005434"/>
    </source>
</evidence>
<dbReference type="EnsemblMetazoa" id="XM_038196714.1">
    <property type="protein sequence ID" value="XP_038052642.1"/>
    <property type="gene ID" value="LOC119725326"/>
</dbReference>
<keyword evidence="4 6" id="KW-0853">WD repeat</keyword>
<evidence type="ECO:0000256" key="5">
    <source>
        <dbReference type="ARBA" id="ARBA00022737"/>
    </source>
</evidence>
<feature type="region of interest" description="Disordered" evidence="7">
    <location>
        <begin position="129"/>
        <end position="167"/>
    </location>
</feature>
<organism evidence="8 9">
    <name type="scientific">Patiria miniata</name>
    <name type="common">Bat star</name>
    <name type="synonym">Asterina miniata</name>
    <dbReference type="NCBI Taxonomy" id="46514"/>
    <lineage>
        <taxon>Eukaryota</taxon>
        <taxon>Metazoa</taxon>
        <taxon>Echinodermata</taxon>
        <taxon>Eleutherozoa</taxon>
        <taxon>Asterozoa</taxon>
        <taxon>Asteroidea</taxon>
        <taxon>Valvatacea</taxon>
        <taxon>Valvatida</taxon>
        <taxon>Asterinidae</taxon>
        <taxon>Patiria</taxon>
    </lineage>
</organism>
<protein>
    <recommendedName>
        <fullName evidence="3">WD repeat-containing protein 76</fullName>
    </recommendedName>
</protein>
<keyword evidence="9" id="KW-1185">Reference proteome</keyword>
<evidence type="ECO:0000313" key="9">
    <source>
        <dbReference type="Proteomes" id="UP000887568"/>
    </source>
</evidence>
<dbReference type="InterPro" id="IPR015943">
    <property type="entry name" value="WD40/YVTN_repeat-like_dom_sf"/>
</dbReference>
<dbReference type="OrthoDB" id="9890280at2759"/>
<feature type="repeat" description="WD" evidence="6">
    <location>
        <begin position="460"/>
        <end position="502"/>
    </location>
</feature>
<dbReference type="GO" id="GO:2000001">
    <property type="term" value="P:regulation of DNA damage checkpoint"/>
    <property type="evidence" value="ECO:0007669"/>
    <property type="project" value="TreeGrafter"/>
</dbReference>
<evidence type="ECO:0000256" key="7">
    <source>
        <dbReference type="SAM" id="MobiDB-lite"/>
    </source>
</evidence>
<dbReference type="InterPro" id="IPR001680">
    <property type="entry name" value="WD40_rpt"/>
</dbReference>
<evidence type="ECO:0000256" key="3">
    <source>
        <dbReference type="ARBA" id="ARBA00021234"/>
    </source>
</evidence>
<evidence type="ECO:0000256" key="1">
    <source>
        <dbReference type="ARBA" id="ARBA00002530"/>
    </source>
</evidence>
<dbReference type="OMA" id="DPNTLYW"/>
<comment type="similarity">
    <text evidence="2">Belongs to the WD repeat DDB2/WDR76 family.</text>
</comment>
<dbReference type="SUPFAM" id="SSF50978">
    <property type="entry name" value="WD40 repeat-like"/>
    <property type="match status" value="1"/>
</dbReference>
<evidence type="ECO:0000256" key="6">
    <source>
        <dbReference type="PROSITE-ProRule" id="PRU00221"/>
    </source>
</evidence>
<dbReference type="PROSITE" id="PS50082">
    <property type="entry name" value="WD_REPEATS_2"/>
    <property type="match status" value="1"/>
</dbReference>
<evidence type="ECO:0000313" key="8">
    <source>
        <dbReference type="EnsemblMetazoa" id="XP_038052642.1"/>
    </source>
</evidence>
<dbReference type="Proteomes" id="UP000887568">
    <property type="component" value="Unplaced"/>
</dbReference>
<comment type="function">
    <text evidence="1">Specifically binds 5-hydroxymethylcytosine (5hmC), suggesting that it acts as a specific reader of 5hmC.</text>
</comment>
<feature type="compositionally biased region" description="Acidic residues" evidence="7">
    <location>
        <begin position="135"/>
        <end position="145"/>
    </location>
</feature>
<accession>A0A913ZLI6</accession>
<dbReference type="PROSITE" id="PS50294">
    <property type="entry name" value="WD_REPEATS_REGION"/>
    <property type="match status" value="1"/>
</dbReference>
<dbReference type="PANTHER" id="PTHR14773:SF0">
    <property type="entry name" value="WD REPEAT-CONTAINING PROTEIN 76"/>
    <property type="match status" value="1"/>
</dbReference>
<dbReference type="AlphaFoldDB" id="A0A913ZLI6"/>
<dbReference type="Pfam" id="PF00400">
    <property type="entry name" value="WD40"/>
    <property type="match status" value="2"/>
</dbReference>
<dbReference type="RefSeq" id="XP_038052642.1">
    <property type="nucleotide sequence ID" value="XM_038196714.1"/>
</dbReference>
<keyword evidence="5" id="KW-0677">Repeat</keyword>